<feature type="transmembrane region" description="Helical" evidence="1">
    <location>
        <begin position="220"/>
        <end position="238"/>
    </location>
</feature>
<reference evidence="2 3" key="1">
    <citation type="submission" date="2017-11" db="EMBL/GenBank/DDBJ databases">
        <title>Draft genome sequence of environmental isolate Aeromonas cavernicola sp. nov. MDC 2508.</title>
        <authorList>
            <person name="Colston S.M."/>
            <person name="Navarro A."/>
            <person name="Martinez-Murcia A.J."/>
            <person name="Graf J."/>
        </authorList>
    </citation>
    <scope>NUCLEOTIDE SEQUENCE [LARGE SCALE GENOMIC DNA]</scope>
    <source>
        <strain evidence="2 3">MDC 2508</strain>
    </source>
</reference>
<name>A0A2H9U255_9GAMM</name>
<feature type="transmembrane region" description="Helical" evidence="1">
    <location>
        <begin position="119"/>
        <end position="142"/>
    </location>
</feature>
<dbReference type="GO" id="GO:0015558">
    <property type="term" value="F:secondary active p-aminobenzoyl-glutamate transmembrane transporter activity"/>
    <property type="evidence" value="ECO:0007669"/>
    <property type="project" value="InterPro"/>
</dbReference>
<feature type="transmembrane region" description="Helical" evidence="1">
    <location>
        <begin position="173"/>
        <end position="200"/>
    </location>
</feature>
<feature type="transmembrane region" description="Helical" evidence="1">
    <location>
        <begin position="80"/>
        <end position="107"/>
    </location>
</feature>
<feature type="transmembrane region" description="Helical" evidence="1">
    <location>
        <begin position="387"/>
        <end position="407"/>
    </location>
</feature>
<dbReference type="AlphaFoldDB" id="A0A2H9U255"/>
<keyword evidence="1" id="KW-0812">Transmembrane</keyword>
<organism evidence="2 3">
    <name type="scientific">Aeromonas cavernicola</name>
    <dbReference type="NCBI Taxonomy" id="1006623"/>
    <lineage>
        <taxon>Bacteria</taxon>
        <taxon>Pseudomonadati</taxon>
        <taxon>Pseudomonadota</taxon>
        <taxon>Gammaproteobacteria</taxon>
        <taxon>Aeromonadales</taxon>
        <taxon>Aeromonadaceae</taxon>
        <taxon>Aeromonas</taxon>
    </lineage>
</organism>
<accession>A0A2H9U255</accession>
<feature type="transmembrane region" description="Helical" evidence="1">
    <location>
        <begin position="348"/>
        <end position="367"/>
    </location>
</feature>
<dbReference type="EMBL" id="PGGC01000132">
    <property type="protein sequence ID" value="PJG58113.1"/>
    <property type="molecule type" value="Genomic_DNA"/>
</dbReference>
<dbReference type="PANTHER" id="PTHR30282:SF0">
    <property type="entry name" value="P-AMINOBENZOYL-GLUTAMATE TRANSPORT PROTEIN"/>
    <property type="match status" value="1"/>
</dbReference>
<keyword evidence="3" id="KW-1185">Reference proteome</keyword>
<sequence length="514" mass="55227">MTSTINTKTSILNRTLDKIERLGNKLPHPFMIFLGLMIITVGLSSLLQALDVSVALEKIDHGVISHTIITANSLLDKDGLLFMLSSVLSNFTGFFPLGTVFFMMLGVGIAEGSGLLRTLLSYLVNITPKAMITSMIVFLGIFSNIASAVGYIVLVPLAGLIFLQFGRHPIAGLAAAFAGVSGGWSANILIGATDATFAGISTAAARLIDHQYSVLATSNWYFMIVSTFLITLIGTWVTDKIIEPRLGPYHESDDTRAELAKQEVVALKISSLALLSYLALIVFAYLPESSLLRNPATGGLADSPLMKNLIVLIGLGFAVWGTIFGYVAKQFNSAHDVATAMTQAITQLAGFLVLIFFAAQFIAYFNYSNLGIIFAIKGANALQATGLTGIWLVLGLIILTALLNLLIAVDSAKWAIMAPIFVPMFMLLGLSPELTQVAYRIGDSVTNIIAPTMPLFPLIVAFCQKYNPQLGVGSVVAMMLPYSVAFLVGWTLLLILWFTLGLPLGPDALLHYPH</sequence>
<dbReference type="RefSeq" id="WP_100294779.1">
    <property type="nucleotide sequence ID" value="NZ_PGGC01000132.1"/>
</dbReference>
<evidence type="ECO:0000256" key="1">
    <source>
        <dbReference type="SAM" id="Phobius"/>
    </source>
</evidence>
<feature type="transmembrane region" description="Helical" evidence="1">
    <location>
        <begin position="444"/>
        <end position="463"/>
    </location>
</feature>
<dbReference type="Proteomes" id="UP000235861">
    <property type="component" value="Unassembled WGS sequence"/>
</dbReference>
<feature type="transmembrane region" description="Helical" evidence="1">
    <location>
        <begin position="475"/>
        <end position="500"/>
    </location>
</feature>
<feature type="transmembrane region" description="Helical" evidence="1">
    <location>
        <begin position="148"/>
        <end position="166"/>
    </location>
</feature>
<evidence type="ECO:0000313" key="3">
    <source>
        <dbReference type="Proteomes" id="UP000235861"/>
    </source>
</evidence>
<feature type="transmembrane region" description="Helical" evidence="1">
    <location>
        <begin position="414"/>
        <end position="432"/>
    </location>
</feature>
<feature type="transmembrane region" description="Helical" evidence="1">
    <location>
        <begin position="306"/>
        <end position="327"/>
    </location>
</feature>
<protein>
    <submittedName>
        <fullName evidence="2">Aminobenzoyl-glutamate transporter</fullName>
    </submittedName>
</protein>
<proteinExistence type="predicted"/>
<dbReference type="InterPro" id="IPR004697">
    <property type="entry name" value="AbgT"/>
</dbReference>
<dbReference type="PANTHER" id="PTHR30282">
    <property type="entry name" value="P-AMINOBENZOYL GLUTAMATE TRANSPORTER"/>
    <property type="match status" value="1"/>
</dbReference>
<dbReference type="GO" id="GO:1902604">
    <property type="term" value="P:p-aminobenzoyl-glutamate transmembrane transport"/>
    <property type="evidence" value="ECO:0007669"/>
    <property type="project" value="InterPro"/>
</dbReference>
<comment type="caution">
    <text evidence="2">The sequence shown here is derived from an EMBL/GenBank/DDBJ whole genome shotgun (WGS) entry which is preliminary data.</text>
</comment>
<feature type="transmembrane region" description="Helical" evidence="1">
    <location>
        <begin position="265"/>
        <end position="286"/>
    </location>
</feature>
<dbReference type="OrthoDB" id="3314392at2"/>
<dbReference type="Pfam" id="PF03806">
    <property type="entry name" value="ABG_transport"/>
    <property type="match status" value="1"/>
</dbReference>
<evidence type="ECO:0000313" key="2">
    <source>
        <dbReference type="EMBL" id="PJG58113.1"/>
    </source>
</evidence>
<keyword evidence="1" id="KW-1133">Transmembrane helix</keyword>
<feature type="transmembrane region" description="Helical" evidence="1">
    <location>
        <begin position="30"/>
        <end position="50"/>
    </location>
</feature>
<gene>
    <name evidence="2" type="ORF">CUC53_14305</name>
</gene>
<keyword evidence="1" id="KW-0472">Membrane</keyword>